<dbReference type="AlphaFoldDB" id="A0A5C3LRA1"/>
<reference evidence="1 2" key="1">
    <citation type="journal article" date="2019" name="Nat. Ecol. Evol.">
        <title>Megaphylogeny resolves global patterns of mushroom evolution.</title>
        <authorList>
            <person name="Varga T."/>
            <person name="Krizsan K."/>
            <person name="Foldi C."/>
            <person name="Dima B."/>
            <person name="Sanchez-Garcia M."/>
            <person name="Sanchez-Ramirez S."/>
            <person name="Szollosi G.J."/>
            <person name="Szarkandi J.G."/>
            <person name="Papp V."/>
            <person name="Albert L."/>
            <person name="Andreopoulos W."/>
            <person name="Angelini C."/>
            <person name="Antonin V."/>
            <person name="Barry K.W."/>
            <person name="Bougher N.L."/>
            <person name="Buchanan P."/>
            <person name="Buyck B."/>
            <person name="Bense V."/>
            <person name="Catcheside P."/>
            <person name="Chovatia M."/>
            <person name="Cooper J."/>
            <person name="Damon W."/>
            <person name="Desjardin D."/>
            <person name="Finy P."/>
            <person name="Geml J."/>
            <person name="Haridas S."/>
            <person name="Hughes K."/>
            <person name="Justo A."/>
            <person name="Karasinski D."/>
            <person name="Kautmanova I."/>
            <person name="Kiss B."/>
            <person name="Kocsube S."/>
            <person name="Kotiranta H."/>
            <person name="LaButti K.M."/>
            <person name="Lechner B.E."/>
            <person name="Liimatainen K."/>
            <person name="Lipzen A."/>
            <person name="Lukacs Z."/>
            <person name="Mihaltcheva S."/>
            <person name="Morgado L.N."/>
            <person name="Niskanen T."/>
            <person name="Noordeloos M.E."/>
            <person name="Ohm R.A."/>
            <person name="Ortiz-Santana B."/>
            <person name="Ovrebo C."/>
            <person name="Racz N."/>
            <person name="Riley R."/>
            <person name="Savchenko A."/>
            <person name="Shiryaev A."/>
            <person name="Soop K."/>
            <person name="Spirin V."/>
            <person name="Szebenyi C."/>
            <person name="Tomsovsky M."/>
            <person name="Tulloss R.E."/>
            <person name="Uehling J."/>
            <person name="Grigoriev I.V."/>
            <person name="Vagvolgyi C."/>
            <person name="Papp T."/>
            <person name="Martin F.M."/>
            <person name="Miettinen O."/>
            <person name="Hibbett D.S."/>
            <person name="Nagy L.G."/>
        </authorList>
    </citation>
    <scope>NUCLEOTIDE SEQUENCE [LARGE SCALE GENOMIC DNA]</scope>
    <source>
        <strain evidence="1 2">CBS 166.37</strain>
    </source>
</reference>
<dbReference type="EMBL" id="ML213624">
    <property type="protein sequence ID" value="TFK35127.1"/>
    <property type="molecule type" value="Genomic_DNA"/>
</dbReference>
<keyword evidence="2" id="KW-1185">Reference proteome</keyword>
<gene>
    <name evidence="1" type="ORF">BDQ12DRAFT_668805</name>
</gene>
<dbReference type="OrthoDB" id="2987506at2759"/>
<evidence type="ECO:0000313" key="1">
    <source>
        <dbReference type="EMBL" id="TFK35127.1"/>
    </source>
</evidence>
<proteinExistence type="predicted"/>
<protein>
    <submittedName>
        <fullName evidence="1">Uncharacterized protein</fullName>
    </submittedName>
</protein>
<organism evidence="1 2">
    <name type="scientific">Crucibulum laeve</name>
    <dbReference type="NCBI Taxonomy" id="68775"/>
    <lineage>
        <taxon>Eukaryota</taxon>
        <taxon>Fungi</taxon>
        <taxon>Dikarya</taxon>
        <taxon>Basidiomycota</taxon>
        <taxon>Agaricomycotina</taxon>
        <taxon>Agaricomycetes</taxon>
        <taxon>Agaricomycetidae</taxon>
        <taxon>Agaricales</taxon>
        <taxon>Agaricineae</taxon>
        <taxon>Nidulariaceae</taxon>
        <taxon>Crucibulum</taxon>
    </lineage>
</organism>
<accession>A0A5C3LRA1</accession>
<dbReference type="Proteomes" id="UP000308652">
    <property type="component" value="Unassembled WGS sequence"/>
</dbReference>
<sequence>MVEYTLNVQIDPEDLQILKDYKYNLCTARKTCEMNKAGVVSDVIGSTDNSGKFKIINKFGKVSFGVNTKVGDQVLLIFVTPTTVLDTALFEPITAVQVCFSLEQQTATTILSADSEVVQVKYQGKVIDRTIAYKKWKVAFAAPNSCWVGYKLQGQSSRLETLM</sequence>
<evidence type="ECO:0000313" key="2">
    <source>
        <dbReference type="Proteomes" id="UP000308652"/>
    </source>
</evidence>
<name>A0A5C3LRA1_9AGAR</name>